<dbReference type="AlphaFoldDB" id="A0A7C4D7X0"/>
<evidence type="ECO:0000259" key="2">
    <source>
        <dbReference type="Pfam" id="PF00881"/>
    </source>
</evidence>
<keyword evidence="1" id="KW-0472">Membrane</keyword>
<feature type="transmembrane region" description="Helical" evidence="1">
    <location>
        <begin position="6"/>
        <end position="26"/>
    </location>
</feature>
<dbReference type="Pfam" id="PF00881">
    <property type="entry name" value="Nitroreductase"/>
    <property type="match status" value="1"/>
</dbReference>
<accession>A0A7C4D7X0</accession>
<dbReference type="SUPFAM" id="SSF55469">
    <property type="entry name" value="FMN-dependent nitroreductase-like"/>
    <property type="match status" value="1"/>
</dbReference>
<evidence type="ECO:0000256" key="1">
    <source>
        <dbReference type="SAM" id="Phobius"/>
    </source>
</evidence>
<feature type="domain" description="Nitroreductase" evidence="2">
    <location>
        <begin position="63"/>
        <end position="246"/>
    </location>
</feature>
<dbReference type="InterPro" id="IPR029479">
    <property type="entry name" value="Nitroreductase"/>
</dbReference>
<gene>
    <name evidence="3" type="ORF">ENU14_06140</name>
</gene>
<dbReference type="EMBL" id="DTBJ01000052">
    <property type="protein sequence ID" value="HGM59141.1"/>
    <property type="molecule type" value="Genomic_DNA"/>
</dbReference>
<organism evidence="3">
    <name type="scientific">Staphylothermus marinus</name>
    <dbReference type="NCBI Taxonomy" id="2280"/>
    <lineage>
        <taxon>Archaea</taxon>
        <taxon>Thermoproteota</taxon>
        <taxon>Thermoprotei</taxon>
        <taxon>Desulfurococcales</taxon>
        <taxon>Desulfurococcaceae</taxon>
        <taxon>Staphylothermus</taxon>
    </lineage>
</organism>
<dbReference type="InterPro" id="IPR052544">
    <property type="entry name" value="Bacteriocin_Proc_Enz"/>
</dbReference>
<keyword evidence="1" id="KW-0812">Transmembrane</keyword>
<dbReference type="PANTHER" id="PTHR43745">
    <property type="entry name" value="NITROREDUCTASE MJ1384-RELATED"/>
    <property type="match status" value="1"/>
</dbReference>
<keyword evidence="1" id="KW-1133">Transmembrane helix</keyword>
<dbReference type="GO" id="GO:0016491">
    <property type="term" value="F:oxidoreductase activity"/>
    <property type="evidence" value="ECO:0007669"/>
    <property type="project" value="InterPro"/>
</dbReference>
<comment type="caution">
    <text evidence="3">The sequence shown here is derived from an EMBL/GenBank/DDBJ whole genome shotgun (WGS) entry which is preliminary data.</text>
</comment>
<dbReference type="CDD" id="cd02142">
    <property type="entry name" value="McbC_SagB-like_oxidoreductase"/>
    <property type="match status" value="1"/>
</dbReference>
<reference evidence="3" key="1">
    <citation type="journal article" date="2020" name="mSystems">
        <title>Genome- and Community-Level Interaction Insights into Carbon Utilization and Element Cycling Functions of Hydrothermarchaeota in Hydrothermal Sediment.</title>
        <authorList>
            <person name="Zhou Z."/>
            <person name="Liu Y."/>
            <person name="Xu W."/>
            <person name="Pan J."/>
            <person name="Luo Z.H."/>
            <person name="Li M."/>
        </authorList>
    </citation>
    <scope>NUCLEOTIDE SEQUENCE [LARGE SCALE GENOMIC DNA]</scope>
    <source>
        <strain evidence="3">SpSt-642</strain>
    </source>
</reference>
<evidence type="ECO:0000313" key="3">
    <source>
        <dbReference type="EMBL" id="HGM59141.1"/>
    </source>
</evidence>
<dbReference type="Gene3D" id="3.40.109.10">
    <property type="entry name" value="NADH Oxidase"/>
    <property type="match status" value="1"/>
</dbReference>
<protein>
    <submittedName>
        <fullName evidence="3">SagB/ThcOx family dehydrogenase</fullName>
    </submittedName>
</protein>
<dbReference type="InterPro" id="IPR020051">
    <property type="entry name" value="SagB-type_dehydrogenase"/>
</dbReference>
<proteinExistence type="predicted"/>
<name>A0A7C4D7X0_STAMA</name>
<dbReference type="PANTHER" id="PTHR43745:SF2">
    <property type="entry name" value="NITROREDUCTASE MJ1384-RELATED"/>
    <property type="match status" value="1"/>
</dbReference>
<sequence length="270" mass="30649">MRFKTVLFTIVIVLSALISLLAYFTLTQRRDIATTTYIGGEIIYLPLPRIRSGDHVLSVEEAIAYRRSIREYLDQPITIQQLSQILWATYGVTDPLREFKTVPSAGATYPLEIYVVVKTNGVILENNEYLEPGVYKYDWRRHALILVKKGDFSRDLMREALNQEWVGNARVNIVIAAVFERTTRRYGDRGVRYVYMEVGHAGQNVYLISTSLGLGCVVIGAFNDDGVSRVVGLSSDEKPLYIISIGVPKTPYRVSEHSIHNYILNNRKTP</sequence>
<dbReference type="NCBIfam" id="TIGR03605">
    <property type="entry name" value="antibiot_sagB"/>
    <property type="match status" value="1"/>
</dbReference>
<dbReference type="InterPro" id="IPR000415">
    <property type="entry name" value="Nitroreductase-like"/>
</dbReference>